<keyword evidence="4" id="KW-1003">Cell membrane</keyword>
<feature type="transmembrane region" description="Helical" evidence="9">
    <location>
        <begin position="221"/>
        <end position="243"/>
    </location>
</feature>
<gene>
    <name evidence="10" type="ORF">H8708_05565</name>
</gene>
<comment type="similarity">
    <text evidence="2 9">Belongs to the branched chain amino acid transporter family.</text>
</comment>
<keyword evidence="7 9" id="KW-1133">Transmembrane helix</keyword>
<dbReference type="RefSeq" id="WP_262427226.1">
    <property type="nucleotide sequence ID" value="NZ_JACRTJ010000013.1"/>
</dbReference>
<feature type="transmembrane region" description="Helical" evidence="9">
    <location>
        <begin position="41"/>
        <end position="67"/>
    </location>
</feature>
<evidence type="ECO:0000313" key="11">
    <source>
        <dbReference type="Proteomes" id="UP000647491"/>
    </source>
</evidence>
<feature type="transmembrane region" description="Helical" evidence="9">
    <location>
        <begin position="410"/>
        <end position="427"/>
    </location>
</feature>
<keyword evidence="3 9" id="KW-0813">Transport</keyword>
<evidence type="ECO:0000313" key="10">
    <source>
        <dbReference type="EMBL" id="MBC8598704.1"/>
    </source>
</evidence>
<evidence type="ECO:0000256" key="4">
    <source>
        <dbReference type="ARBA" id="ARBA00022475"/>
    </source>
</evidence>
<feature type="transmembrane region" description="Helical" evidence="9">
    <location>
        <begin position="343"/>
        <end position="360"/>
    </location>
</feature>
<evidence type="ECO:0000256" key="9">
    <source>
        <dbReference type="RuleBase" id="RU362122"/>
    </source>
</evidence>
<evidence type="ECO:0000256" key="6">
    <source>
        <dbReference type="ARBA" id="ARBA00022970"/>
    </source>
</evidence>
<reference evidence="10 11" key="1">
    <citation type="submission" date="2020-08" db="EMBL/GenBank/DDBJ databases">
        <title>Genome public.</title>
        <authorList>
            <person name="Liu C."/>
            <person name="Sun Q."/>
        </authorList>
    </citation>
    <scope>NUCLEOTIDE SEQUENCE [LARGE SCALE GENOMIC DNA]</scope>
    <source>
        <strain evidence="10 11">BX10</strain>
    </source>
</reference>
<dbReference type="Proteomes" id="UP000647491">
    <property type="component" value="Unassembled WGS sequence"/>
</dbReference>
<evidence type="ECO:0000256" key="7">
    <source>
        <dbReference type="ARBA" id="ARBA00022989"/>
    </source>
</evidence>
<keyword evidence="6 9" id="KW-0029">Amino-acid transport</keyword>
<feature type="transmembrane region" description="Helical" evidence="9">
    <location>
        <begin position="189"/>
        <end position="209"/>
    </location>
</feature>
<proteinExistence type="inferred from homology"/>
<keyword evidence="8 9" id="KW-0472">Membrane</keyword>
<feature type="transmembrane region" description="Helical" evidence="9">
    <location>
        <begin position="79"/>
        <end position="99"/>
    </location>
</feature>
<evidence type="ECO:0000256" key="1">
    <source>
        <dbReference type="ARBA" id="ARBA00004651"/>
    </source>
</evidence>
<dbReference type="PANTHER" id="PTHR30588">
    <property type="entry name" value="BRANCHED-CHAIN AMINO ACID TRANSPORT SYSTEM 2 CARRIER PROTEIN"/>
    <property type="match status" value="1"/>
</dbReference>
<feature type="transmembrane region" description="Helical" evidence="9">
    <location>
        <begin position="372"/>
        <end position="390"/>
    </location>
</feature>
<keyword evidence="11" id="KW-1185">Reference proteome</keyword>
<comment type="caution">
    <text evidence="10">The sequence shown here is derived from an EMBL/GenBank/DDBJ whole genome shotgun (WGS) entry which is preliminary data.</text>
</comment>
<protein>
    <recommendedName>
        <fullName evidence="9">Branched-chain amino acid transport system carrier protein</fullName>
    </recommendedName>
</protein>
<sequence>MKKGNLLLDAGIVGLALFATIFGAGNLVFPPILGLTAGTDWVPATLGLLLSGIVLPVLGTWAVNCVGDHAKFLTYHVSPNFYTILTCCSVLLVCVGSTLPRVGATTHEVGVQSIFPNCPIWVTVTIFFAVTYYFARERESVIDKVGKYLTPALVVIIGIILVKGIITPIGEIADPVLAKPFVSSILEGYKVGDLTTTLMLAHVFIYALEEKGYIGADLKKGVFMAGIVCIVVMSAIYVALTYIGATGGSLYPADISRTALLSGIALNIFGKTGQVGLGIVVALACLTTSVTLAASAAAFFVDLCRTKFGVQISYKWLIRGICVFCAVAGTFGVTNIINYVTPIFLTIYPPLIVLTVLGFVDKWIPNDGIYKGAVYTSTFFGFLDGVIAVFPNFTGLYDVLSYIPLFTDGFGWVIPSLAMGVIMGIVYRGKPRNYCPKTEDRLAL</sequence>
<organism evidence="10 11">
    <name type="scientific">Enterocloster hominis</name>
    <name type="common">ex Liu et al. 2021</name>
    <dbReference type="NCBI Taxonomy" id="2763663"/>
    <lineage>
        <taxon>Bacteria</taxon>
        <taxon>Bacillati</taxon>
        <taxon>Bacillota</taxon>
        <taxon>Clostridia</taxon>
        <taxon>Lachnospirales</taxon>
        <taxon>Lachnospiraceae</taxon>
        <taxon>Enterocloster</taxon>
    </lineage>
</organism>
<accession>A0ABR7NS53</accession>
<evidence type="ECO:0000256" key="3">
    <source>
        <dbReference type="ARBA" id="ARBA00022448"/>
    </source>
</evidence>
<feature type="transmembrane region" description="Helical" evidence="9">
    <location>
        <begin position="7"/>
        <end position="29"/>
    </location>
</feature>
<dbReference type="Pfam" id="PF05525">
    <property type="entry name" value="Branch_AA_trans"/>
    <property type="match status" value="1"/>
</dbReference>
<dbReference type="EMBL" id="JACRTJ010000013">
    <property type="protein sequence ID" value="MBC8598704.1"/>
    <property type="molecule type" value="Genomic_DNA"/>
</dbReference>
<dbReference type="PANTHER" id="PTHR30588:SF0">
    <property type="entry name" value="BRANCHED-CHAIN AMINO ACID PERMEASE BRNQ"/>
    <property type="match status" value="1"/>
</dbReference>
<keyword evidence="5 9" id="KW-0812">Transmembrane</keyword>
<comment type="subcellular location">
    <subcellularLocation>
        <location evidence="1 9">Cell membrane</location>
        <topology evidence="1 9">Multi-pass membrane protein</topology>
    </subcellularLocation>
</comment>
<evidence type="ECO:0000256" key="8">
    <source>
        <dbReference type="ARBA" id="ARBA00023136"/>
    </source>
</evidence>
<dbReference type="InterPro" id="IPR004685">
    <property type="entry name" value="Brnchd-chn_aa_trnsp_Livcs"/>
</dbReference>
<feature type="transmembrane region" description="Helical" evidence="9">
    <location>
        <begin position="148"/>
        <end position="169"/>
    </location>
</feature>
<feature type="transmembrane region" description="Helical" evidence="9">
    <location>
        <begin position="275"/>
        <end position="304"/>
    </location>
</feature>
<evidence type="ECO:0000256" key="2">
    <source>
        <dbReference type="ARBA" id="ARBA00008540"/>
    </source>
</evidence>
<comment type="function">
    <text evidence="9">Component of the transport system for branched-chain amino acids.</text>
</comment>
<name>A0ABR7NS53_9FIRM</name>
<feature type="transmembrane region" description="Helical" evidence="9">
    <location>
        <begin position="119"/>
        <end position="136"/>
    </location>
</feature>
<evidence type="ECO:0000256" key="5">
    <source>
        <dbReference type="ARBA" id="ARBA00022692"/>
    </source>
</evidence>
<feature type="transmembrane region" description="Helical" evidence="9">
    <location>
        <begin position="316"/>
        <end position="337"/>
    </location>
</feature>